<feature type="repeat" description="ANK" evidence="3">
    <location>
        <begin position="707"/>
        <end position="734"/>
    </location>
</feature>
<dbReference type="Pfam" id="PF00023">
    <property type="entry name" value="Ank"/>
    <property type="match status" value="2"/>
</dbReference>
<reference evidence="5 6" key="1">
    <citation type="submission" date="2017-12" db="EMBL/GenBank/DDBJ databases">
        <title>Genome sequence of the mycotoxigenic crop pathogen Fusarium proliferatum, strain ITEM 2341 from Date Palm.</title>
        <authorList>
            <person name="Almiman B.F."/>
            <person name="Shittu T.A."/>
            <person name="Muthumeenakshi S."/>
            <person name="Baroncelli R."/>
            <person name="Sreenivasaprasada S."/>
        </authorList>
    </citation>
    <scope>NUCLEOTIDE SEQUENCE [LARGE SCALE GENOMIC DNA]</scope>
    <source>
        <strain evidence="5 6">ITEM 2341</strain>
    </source>
</reference>
<feature type="repeat" description="ANK" evidence="3">
    <location>
        <begin position="1093"/>
        <end position="1125"/>
    </location>
</feature>
<dbReference type="Proteomes" id="UP000251714">
    <property type="component" value="Unassembled WGS sequence"/>
</dbReference>
<protein>
    <recommendedName>
        <fullName evidence="4">Clr5 domain-containing protein</fullName>
    </recommendedName>
</protein>
<dbReference type="Gene3D" id="1.25.40.20">
    <property type="entry name" value="Ankyrin repeat-containing domain"/>
    <property type="match status" value="5"/>
</dbReference>
<dbReference type="PROSITE" id="PS50088">
    <property type="entry name" value="ANK_REPEAT"/>
    <property type="match status" value="8"/>
</dbReference>
<comment type="caution">
    <text evidence="5">The sequence shown here is derived from an EMBL/GenBank/DDBJ whole genome shotgun (WGS) entry which is preliminary data.</text>
</comment>
<dbReference type="EMBL" id="PKMI01000016">
    <property type="protein sequence ID" value="RBA17502.1"/>
    <property type="molecule type" value="Genomic_DNA"/>
</dbReference>
<dbReference type="InterPro" id="IPR002110">
    <property type="entry name" value="Ankyrin_rpt"/>
</dbReference>
<dbReference type="SUPFAM" id="SSF48403">
    <property type="entry name" value="Ankyrin repeat"/>
    <property type="match status" value="3"/>
</dbReference>
<keyword evidence="1" id="KW-0677">Repeat</keyword>
<dbReference type="Pfam" id="PF12796">
    <property type="entry name" value="Ank_2"/>
    <property type="match status" value="2"/>
</dbReference>
<evidence type="ECO:0000256" key="1">
    <source>
        <dbReference type="ARBA" id="ARBA00022737"/>
    </source>
</evidence>
<proteinExistence type="predicted"/>
<dbReference type="Pfam" id="PF14420">
    <property type="entry name" value="Clr5"/>
    <property type="match status" value="1"/>
</dbReference>
<dbReference type="SMART" id="SM00248">
    <property type="entry name" value="ANK"/>
    <property type="match status" value="17"/>
</dbReference>
<feature type="repeat" description="ANK" evidence="3">
    <location>
        <begin position="855"/>
        <end position="887"/>
    </location>
</feature>
<evidence type="ECO:0000313" key="5">
    <source>
        <dbReference type="EMBL" id="RBA17502.1"/>
    </source>
</evidence>
<organism evidence="5 6">
    <name type="scientific">Gibberella intermedia</name>
    <name type="common">Bulb rot disease fungus</name>
    <name type="synonym">Fusarium proliferatum</name>
    <dbReference type="NCBI Taxonomy" id="948311"/>
    <lineage>
        <taxon>Eukaryota</taxon>
        <taxon>Fungi</taxon>
        <taxon>Dikarya</taxon>
        <taxon>Ascomycota</taxon>
        <taxon>Pezizomycotina</taxon>
        <taxon>Sordariomycetes</taxon>
        <taxon>Hypocreomycetidae</taxon>
        <taxon>Hypocreales</taxon>
        <taxon>Nectriaceae</taxon>
        <taxon>Fusarium</taxon>
        <taxon>Fusarium fujikuroi species complex</taxon>
    </lineage>
</organism>
<dbReference type="PANTHER" id="PTHR24198">
    <property type="entry name" value="ANKYRIN REPEAT AND PROTEIN KINASE DOMAIN-CONTAINING PROTEIN"/>
    <property type="match status" value="1"/>
</dbReference>
<dbReference type="InterPro" id="IPR025676">
    <property type="entry name" value="Clr5_dom"/>
</dbReference>
<feature type="repeat" description="ANK" evidence="3">
    <location>
        <begin position="738"/>
        <end position="770"/>
    </location>
</feature>
<feature type="repeat" description="ANK" evidence="3">
    <location>
        <begin position="1024"/>
        <end position="1056"/>
    </location>
</feature>
<accession>A0A365N9Y8</accession>
<keyword evidence="2 3" id="KW-0040">ANK repeat</keyword>
<feature type="repeat" description="ANK" evidence="3">
    <location>
        <begin position="1128"/>
        <end position="1160"/>
    </location>
</feature>
<feature type="repeat" description="ANK" evidence="3">
    <location>
        <begin position="440"/>
        <end position="472"/>
    </location>
</feature>
<name>A0A365N9Y8_GIBIN</name>
<evidence type="ECO:0000256" key="3">
    <source>
        <dbReference type="PROSITE-ProRule" id="PRU00023"/>
    </source>
</evidence>
<evidence type="ECO:0000259" key="4">
    <source>
        <dbReference type="Pfam" id="PF14420"/>
    </source>
</evidence>
<evidence type="ECO:0000256" key="2">
    <source>
        <dbReference type="ARBA" id="ARBA00023043"/>
    </source>
</evidence>
<gene>
    <name evidence="5" type="ORF">FPRO05_11217</name>
</gene>
<dbReference type="AlphaFoldDB" id="A0A365N9Y8"/>
<dbReference type="PROSITE" id="PS50297">
    <property type="entry name" value="ANK_REP_REGION"/>
    <property type="match status" value="4"/>
</dbReference>
<feature type="domain" description="Clr5" evidence="4">
    <location>
        <begin position="10"/>
        <end position="62"/>
    </location>
</feature>
<evidence type="ECO:0000313" key="6">
    <source>
        <dbReference type="Proteomes" id="UP000251714"/>
    </source>
</evidence>
<dbReference type="InterPro" id="IPR036770">
    <property type="entry name" value="Ankyrin_rpt-contain_sf"/>
</dbReference>
<feature type="repeat" description="ANK" evidence="3">
    <location>
        <begin position="1163"/>
        <end position="1195"/>
    </location>
</feature>
<dbReference type="PANTHER" id="PTHR24198:SF165">
    <property type="entry name" value="ANKYRIN REPEAT-CONTAINING PROTEIN-RELATED"/>
    <property type="match status" value="1"/>
</dbReference>
<sequence length="1222" mass="134449">MPASNGSILWDRWKDVIHALYIVEDRPLKGPRGVIKCMEEQHDFRATESQYEYRFEKWGLRKYQKHENWQIISCKINKRKKDGKNSDDYRGEELISAKRLRKEASRHDMTILEKLHSTQAPSPLMPPGSQIQTPPDQAVVSMAFEDLPILQLMRIVRASADDFTSDLHGSYDLSSFLRHGLGADTKNPIPSVINSLLPISAFKNETIAPGTPNELNDPMGPVQLLSLIIYLISNNFPPESNTKEIYKWLKAQGKPYVPVFHAMKGPPAEALRENLFRLAIEAEDIPVVKGLIQAGVNPDRNTCVHKYFPIPLTPLQFACLKGNSLLVQELLKAGSSVDEPRSGWHCSAIVLAIFGHALRSADDNAHGYDYDYDGDSDDNQEHSDKTQDIDSYEHGITALVELISLLLKGDASLTFESTCLATPTKMIIDPMWPLYPLAVESHTPLTIASKYRYHEVVDLLLQGEVDVRFRRKSGTSNTAIRECLYSMQDICAGDGTFRSIAGRGNFHFQGSNKISRIMAIVRSLIDAGADLNDHVPCGNDYFCEHFFLECHSVLDLTLLTGNMDLVRIALSAGAIATRHSLDIALQIECFEALILLLNAGAPIPQWAVSETEEAVLFLSADQAEDVAMLQRTRAIFIAAIRFGETTIIDDVVTYTGGSFWSLLEGCSGLTDALENCSRHGHFEMIHHLLGDNTMHQFVPGPAFGRSIYMAIEGGHDALVDMLIEAGADVNTGKKLWDGFKSPLLAAIRKGNPEVVRKLIIAGANLNGDRDCPVHKISGNALVAAIEQELGSTIMDILDAGVNINTLGQPSSYWWLKSRGLCRCCTPLTMAILKKNWSLVDQLLDAEAFVNTTEDPGMTPLWAAVYQRNEALARSLIGRGAKVNDRLALEKAIHDTTLLKLLIEQLMVNNQTGQIKELWWALREAMQLGRLQAARIILDSKMVNINAMEEDATLLHHALASHGSQRMMLTKLVLQKGADPNSIVHHDRDYSLTALLGAIDTKDPEIVQLILDKGAKTDGDSQANIPYSPVQLSAENNSLDIMRILLTNGSDPNAVSSSGKKGAAIQLAAEQKSFEMVELLLKHDSDPDAVTQRFPHTALQIAAREGSIEIVEMLLQYGAEVNAPPAEDFGATALQFAAIGGYLSIAHLLLENGADTNAAPAEVEGRTALEAAAEHGRIDMVQLLKNAGADISEAGQGQYRRALVRALDNGHSATYQLLQSYSI</sequence>